<sequence>MKRDVHGEGVESVSHCLVGKVLSIKAFRNMIDQIWGTMGLIEIQALAENFFVFHFQSLEDRQMVWARGPWHLDQCLIVLVKPFHFKVLPFHSMAPPKSPSSSS</sequence>
<accession>A0AAD9TUI0</accession>
<feature type="domain" description="DUF4283" evidence="1">
    <location>
        <begin position="13"/>
        <end position="79"/>
    </location>
</feature>
<reference evidence="2" key="1">
    <citation type="journal article" date="2023" name="Plant J.">
        <title>Genome sequences and population genomics provide insights into the demographic history, inbreeding, and mutation load of two 'living fossil' tree species of Dipteronia.</title>
        <authorList>
            <person name="Feng Y."/>
            <person name="Comes H.P."/>
            <person name="Chen J."/>
            <person name="Zhu S."/>
            <person name="Lu R."/>
            <person name="Zhang X."/>
            <person name="Li P."/>
            <person name="Qiu J."/>
            <person name="Olsen K.M."/>
            <person name="Qiu Y."/>
        </authorList>
    </citation>
    <scope>NUCLEOTIDE SEQUENCE</scope>
    <source>
        <strain evidence="2">KIB01</strain>
    </source>
</reference>
<gene>
    <name evidence="2" type="ORF">Ddye_024015</name>
</gene>
<comment type="caution">
    <text evidence="2">The sequence shown here is derived from an EMBL/GenBank/DDBJ whole genome shotgun (WGS) entry which is preliminary data.</text>
</comment>
<keyword evidence="3" id="KW-1185">Reference proteome</keyword>
<protein>
    <recommendedName>
        <fullName evidence="1">DUF4283 domain-containing protein</fullName>
    </recommendedName>
</protein>
<dbReference type="AlphaFoldDB" id="A0AAD9TUI0"/>
<dbReference type="Proteomes" id="UP001280121">
    <property type="component" value="Unassembled WGS sequence"/>
</dbReference>
<evidence type="ECO:0000259" key="1">
    <source>
        <dbReference type="Pfam" id="PF14111"/>
    </source>
</evidence>
<dbReference type="EMBL" id="JANJYI010000007">
    <property type="protein sequence ID" value="KAK2642252.1"/>
    <property type="molecule type" value="Genomic_DNA"/>
</dbReference>
<dbReference type="PANTHER" id="PTHR31286:SF180">
    <property type="entry name" value="OS10G0362600 PROTEIN"/>
    <property type="match status" value="1"/>
</dbReference>
<organism evidence="2 3">
    <name type="scientific">Dipteronia dyeriana</name>
    <dbReference type="NCBI Taxonomy" id="168575"/>
    <lineage>
        <taxon>Eukaryota</taxon>
        <taxon>Viridiplantae</taxon>
        <taxon>Streptophyta</taxon>
        <taxon>Embryophyta</taxon>
        <taxon>Tracheophyta</taxon>
        <taxon>Spermatophyta</taxon>
        <taxon>Magnoliopsida</taxon>
        <taxon>eudicotyledons</taxon>
        <taxon>Gunneridae</taxon>
        <taxon>Pentapetalae</taxon>
        <taxon>rosids</taxon>
        <taxon>malvids</taxon>
        <taxon>Sapindales</taxon>
        <taxon>Sapindaceae</taxon>
        <taxon>Hippocastanoideae</taxon>
        <taxon>Acereae</taxon>
        <taxon>Dipteronia</taxon>
    </lineage>
</organism>
<dbReference type="PANTHER" id="PTHR31286">
    <property type="entry name" value="GLYCINE-RICH CELL WALL STRUCTURAL PROTEIN 1.8-LIKE"/>
    <property type="match status" value="1"/>
</dbReference>
<evidence type="ECO:0000313" key="2">
    <source>
        <dbReference type="EMBL" id="KAK2642252.1"/>
    </source>
</evidence>
<name>A0AAD9TUI0_9ROSI</name>
<dbReference type="Pfam" id="PF14111">
    <property type="entry name" value="DUF4283"/>
    <property type="match status" value="1"/>
</dbReference>
<dbReference type="InterPro" id="IPR040256">
    <property type="entry name" value="At4g02000-like"/>
</dbReference>
<proteinExistence type="predicted"/>
<dbReference type="InterPro" id="IPR025558">
    <property type="entry name" value="DUF4283"/>
</dbReference>
<evidence type="ECO:0000313" key="3">
    <source>
        <dbReference type="Proteomes" id="UP001280121"/>
    </source>
</evidence>